<feature type="compositionally biased region" description="Basic and acidic residues" evidence="1">
    <location>
        <begin position="42"/>
        <end position="51"/>
    </location>
</feature>
<feature type="region of interest" description="Disordered" evidence="1">
    <location>
        <begin position="68"/>
        <end position="94"/>
    </location>
</feature>
<dbReference type="Proteomes" id="UP001176940">
    <property type="component" value="Unassembled WGS sequence"/>
</dbReference>
<feature type="region of interest" description="Disordered" evidence="1">
    <location>
        <begin position="1"/>
        <end position="51"/>
    </location>
</feature>
<name>A0ABN9LV60_9NEOB</name>
<dbReference type="EMBL" id="CAUEEQ010028636">
    <property type="protein sequence ID" value="CAJ0948543.1"/>
    <property type="molecule type" value="Genomic_DNA"/>
</dbReference>
<feature type="compositionally biased region" description="Gly residues" evidence="1">
    <location>
        <begin position="1"/>
        <end position="12"/>
    </location>
</feature>
<evidence type="ECO:0000313" key="3">
    <source>
        <dbReference type="Proteomes" id="UP001176940"/>
    </source>
</evidence>
<feature type="compositionally biased region" description="Polar residues" evidence="1">
    <location>
        <begin position="159"/>
        <end position="177"/>
    </location>
</feature>
<proteinExistence type="predicted"/>
<evidence type="ECO:0000313" key="2">
    <source>
        <dbReference type="EMBL" id="CAJ0948543.1"/>
    </source>
</evidence>
<feature type="compositionally biased region" description="Low complexity" evidence="1">
    <location>
        <begin position="149"/>
        <end position="158"/>
    </location>
</feature>
<feature type="compositionally biased region" description="Basic residues" evidence="1">
    <location>
        <begin position="178"/>
        <end position="191"/>
    </location>
</feature>
<feature type="compositionally biased region" description="Basic and acidic residues" evidence="1">
    <location>
        <begin position="73"/>
        <end position="88"/>
    </location>
</feature>
<protein>
    <submittedName>
        <fullName evidence="2">Uncharacterized protein</fullName>
    </submittedName>
</protein>
<keyword evidence="3" id="KW-1185">Reference proteome</keyword>
<organism evidence="2 3">
    <name type="scientific">Ranitomeya imitator</name>
    <name type="common">mimic poison frog</name>
    <dbReference type="NCBI Taxonomy" id="111125"/>
    <lineage>
        <taxon>Eukaryota</taxon>
        <taxon>Metazoa</taxon>
        <taxon>Chordata</taxon>
        <taxon>Craniata</taxon>
        <taxon>Vertebrata</taxon>
        <taxon>Euteleostomi</taxon>
        <taxon>Amphibia</taxon>
        <taxon>Batrachia</taxon>
        <taxon>Anura</taxon>
        <taxon>Neobatrachia</taxon>
        <taxon>Hyloidea</taxon>
        <taxon>Dendrobatidae</taxon>
        <taxon>Dendrobatinae</taxon>
        <taxon>Ranitomeya</taxon>
    </lineage>
</organism>
<accession>A0ABN9LV60</accession>
<gene>
    <name evidence="2" type="ORF">RIMI_LOCUS12196490</name>
</gene>
<comment type="caution">
    <text evidence="2">The sequence shown here is derived from an EMBL/GenBank/DDBJ whole genome shotgun (WGS) entry which is preliminary data.</text>
</comment>
<feature type="compositionally biased region" description="Polar residues" evidence="1">
    <location>
        <begin position="26"/>
        <end position="40"/>
    </location>
</feature>
<feature type="region of interest" description="Disordered" evidence="1">
    <location>
        <begin position="138"/>
        <end position="192"/>
    </location>
</feature>
<reference evidence="2" key="1">
    <citation type="submission" date="2023-07" db="EMBL/GenBank/DDBJ databases">
        <authorList>
            <person name="Stuckert A."/>
        </authorList>
    </citation>
    <scope>NUCLEOTIDE SEQUENCE</scope>
</reference>
<sequence length="275" mass="29977">MHQGRDGNGSGGQSPRQRAVNKRNVLISQDGTRNGITSGEISDLRGEDEAERKTRVAEERIQKTFHRLQRSQTAERVKTAHQEDDRGAKPVVKSGTVHQTRQCVCILSNVTRKVTESAQNVNPPLVEKKRKPSVSFKLDPVILQGDKTSSSCSGNESSGQEPSAASKTEAGGSSNPNHGKRSRLRLNKSARRVCTEPMATTSPEGRYSHKDAGSTRGSALCLNEDGPLQINTTNFNSMSRRVQASRECKNDLDVSGFVQQRVIVEDTIAPASPVF</sequence>
<evidence type="ECO:0000256" key="1">
    <source>
        <dbReference type="SAM" id="MobiDB-lite"/>
    </source>
</evidence>